<proteinExistence type="predicted"/>
<evidence type="ECO:0000313" key="2">
    <source>
        <dbReference type="EMBL" id="KKT35297.1"/>
    </source>
</evidence>
<feature type="compositionally biased region" description="Low complexity" evidence="1">
    <location>
        <begin position="39"/>
        <end position="52"/>
    </location>
</feature>
<sequence>MTVKELSMPENVALLTDPEIMVVKIGELLAPEPEPEPAPVEGEVVEGEAAGVEGEEKGTEEKKETPEKPEEPPKKE</sequence>
<name>A0A0G1ITY3_9BACT</name>
<feature type="region of interest" description="Disordered" evidence="1">
    <location>
        <begin position="31"/>
        <end position="76"/>
    </location>
</feature>
<gene>
    <name evidence="2" type="ORF">UW22_C0056G0006</name>
</gene>
<protein>
    <submittedName>
        <fullName evidence="2">Uncharacterized protein</fullName>
    </submittedName>
</protein>
<evidence type="ECO:0000256" key="1">
    <source>
        <dbReference type="SAM" id="MobiDB-lite"/>
    </source>
</evidence>
<dbReference type="EMBL" id="LCHM01000056">
    <property type="protein sequence ID" value="KKT35297.1"/>
    <property type="molecule type" value="Genomic_DNA"/>
</dbReference>
<reference evidence="2 3" key="1">
    <citation type="journal article" date="2015" name="Nature">
        <title>rRNA introns, odd ribosomes, and small enigmatic genomes across a large radiation of phyla.</title>
        <authorList>
            <person name="Brown C.T."/>
            <person name="Hug L.A."/>
            <person name="Thomas B.C."/>
            <person name="Sharon I."/>
            <person name="Castelle C.J."/>
            <person name="Singh A."/>
            <person name="Wilkins M.J."/>
            <person name="Williams K.H."/>
            <person name="Banfield J.F."/>
        </authorList>
    </citation>
    <scope>NUCLEOTIDE SEQUENCE [LARGE SCALE GENOMIC DNA]</scope>
</reference>
<accession>A0A0G1ITY3</accession>
<dbReference type="Proteomes" id="UP000034617">
    <property type="component" value="Unassembled WGS sequence"/>
</dbReference>
<feature type="compositionally biased region" description="Basic and acidic residues" evidence="1">
    <location>
        <begin position="54"/>
        <end position="76"/>
    </location>
</feature>
<organism evidence="2 3">
    <name type="scientific">Candidatus Gottesmanbacteria bacterium GW2011_GWB1_44_11c</name>
    <dbReference type="NCBI Taxonomy" id="1618447"/>
    <lineage>
        <taxon>Bacteria</taxon>
        <taxon>Candidatus Gottesmaniibacteriota</taxon>
    </lineage>
</organism>
<dbReference type="AlphaFoldDB" id="A0A0G1ITY3"/>
<comment type="caution">
    <text evidence="2">The sequence shown here is derived from an EMBL/GenBank/DDBJ whole genome shotgun (WGS) entry which is preliminary data.</text>
</comment>
<evidence type="ECO:0000313" key="3">
    <source>
        <dbReference type="Proteomes" id="UP000034617"/>
    </source>
</evidence>